<keyword evidence="4 5" id="KW-0371">Homeobox</keyword>
<keyword evidence="9" id="KW-1185">Reference proteome</keyword>
<reference evidence="8 9" key="1">
    <citation type="submission" date="2016-06" db="EMBL/GenBank/DDBJ databases">
        <title>The Draft Genome Sequence and Annotation of the Desert Woodrat Neotoma lepida.</title>
        <authorList>
            <person name="Campbell M."/>
            <person name="Oakeson K.F."/>
            <person name="Yandell M."/>
            <person name="Halpert J.R."/>
            <person name="Dearing D."/>
        </authorList>
    </citation>
    <scope>NUCLEOTIDE SEQUENCE [LARGE SCALE GENOMIC DNA]</scope>
    <source>
        <strain evidence="8">417</strain>
        <tissue evidence="8">Liver</tissue>
    </source>
</reference>
<dbReference type="GO" id="GO:0005634">
    <property type="term" value="C:nucleus"/>
    <property type="evidence" value="ECO:0007669"/>
    <property type="project" value="UniProtKB-SubCell"/>
</dbReference>
<keyword evidence="3" id="KW-0217">Developmental protein</keyword>
<evidence type="ECO:0000256" key="6">
    <source>
        <dbReference type="SAM" id="MobiDB-lite"/>
    </source>
</evidence>
<dbReference type="CDD" id="cd00086">
    <property type="entry name" value="homeodomain"/>
    <property type="match status" value="1"/>
</dbReference>
<accession>A0A1A6HXM6</accession>
<proteinExistence type="inferred from homology"/>
<evidence type="ECO:0000256" key="3">
    <source>
        <dbReference type="ARBA" id="ARBA00022473"/>
    </source>
</evidence>
<evidence type="ECO:0000313" key="8">
    <source>
        <dbReference type="EMBL" id="OBS83001.1"/>
    </source>
</evidence>
<dbReference type="OrthoDB" id="6159439at2759"/>
<organism evidence="8 9">
    <name type="scientific">Neotoma lepida</name>
    <name type="common">Desert woodrat</name>
    <dbReference type="NCBI Taxonomy" id="56216"/>
    <lineage>
        <taxon>Eukaryota</taxon>
        <taxon>Metazoa</taxon>
        <taxon>Chordata</taxon>
        <taxon>Craniata</taxon>
        <taxon>Vertebrata</taxon>
        <taxon>Euteleostomi</taxon>
        <taxon>Mammalia</taxon>
        <taxon>Eutheria</taxon>
        <taxon>Euarchontoglires</taxon>
        <taxon>Glires</taxon>
        <taxon>Rodentia</taxon>
        <taxon>Myomorpha</taxon>
        <taxon>Muroidea</taxon>
        <taxon>Cricetidae</taxon>
        <taxon>Neotominae</taxon>
        <taxon>Neotoma</taxon>
    </lineage>
</organism>
<dbReference type="PANTHER" id="PTHR45882">
    <property type="entry name" value="PITUITARY HOMEOBOX HOMOLOG PTX1"/>
    <property type="match status" value="1"/>
</dbReference>
<gene>
    <name evidence="8" type="ORF">A6R68_23015</name>
</gene>
<protein>
    <recommendedName>
        <fullName evidence="7">Homeobox domain-containing protein</fullName>
    </recommendedName>
</protein>
<evidence type="ECO:0000256" key="5">
    <source>
        <dbReference type="RuleBase" id="RU000682"/>
    </source>
</evidence>
<evidence type="ECO:0000256" key="2">
    <source>
        <dbReference type="ARBA" id="ARBA00006503"/>
    </source>
</evidence>
<feature type="compositionally biased region" description="Basic residues" evidence="6">
    <location>
        <begin position="85"/>
        <end position="94"/>
    </location>
</feature>
<dbReference type="PANTHER" id="PTHR45882:SF1">
    <property type="entry name" value="PITUITARY HOMEOBOX 1"/>
    <property type="match status" value="1"/>
</dbReference>
<dbReference type="Gene3D" id="1.10.10.60">
    <property type="entry name" value="Homeodomain-like"/>
    <property type="match status" value="1"/>
</dbReference>
<dbReference type="GO" id="GO:0000981">
    <property type="term" value="F:DNA-binding transcription factor activity, RNA polymerase II-specific"/>
    <property type="evidence" value="ECO:0007669"/>
    <property type="project" value="TreeGrafter"/>
</dbReference>
<comment type="similarity">
    <text evidence="2">Belongs to the paired homeobox family. Bicoid subfamily.</text>
</comment>
<dbReference type="SUPFAM" id="SSF46689">
    <property type="entry name" value="Homeodomain-like"/>
    <property type="match status" value="1"/>
</dbReference>
<feature type="domain" description="Homeobox" evidence="7">
    <location>
        <begin position="87"/>
        <end position="135"/>
    </location>
</feature>
<dbReference type="Pfam" id="PF00046">
    <property type="entry name" value="Homeodomain"/>
    <property type="match status" value="1"/>
</dbReference>
<comment type="caution">
    <text evidence="8">The sequence shown here is derived from an EMBL/GenBank/DDBJ whole genome shotgun (WGS) entry which is preliminary data.</text>
</comment>
<feature type="compositionally biased region" description="Basic and acidic residues" evidence="6">
    <location>
        <begin position="55"/>
        <end position="68"/>
    </location>
</feature>
<dbReference type="AlphaFoldDB" id="A0A1A6HXM6"/>
<keyword evidence="4 5" id="KW-0539">Nucleus</keyword>
<dbReference type="PROSITE" id="PS50071">
    <property type="entry name" value="HOMEOBOX_2"/>
    <property type="match status" value="1"/>
</dbReference>
<dbReference type="STRING" id="56216.A0A1A6HXM6"/>
<comment type="subcellular location">
    <subcellularLocation>
        <location evidence="1 4 5">Nucleus</location>
    </subcellularLocation>
</comment>
<evidence type="ECO:0000256" key="1">
    <source>
        <dbReference type="ARBA" id="ARBA00004123"/>
    </source>
</evidence>
<dbReference type="InterPro" id="IPR001356">
    <property type="entry name" value="HD"/>
</dbReference>
<feature type="DNA-binding region" description="Homeobox" evidence="4">
    <location>
        <begin position="89"/>
        <end position="136"/>
    </location>
</feature>
<dbReference type="EMBL" id="LZPO01007968">
    <property type="protein sequence ID" value="OBS83001.1"/>
    <property type="molecule type" value="Genomic_DNA"/>
</dbReference>
<name>A0A1A6HXM6_NEOLE</name>
<sequence>MDAFKGGMSLERLPEGLRPPPPPPHDMGPSFHLARAADPREPLENSASESSDTDLPDKERGGEAKGPEDGGAGNAGCGGAEDPAKKKKQRRQRTHFTSQQLQELEATFQRNRYPDMSMREEIAVWTNLTEPRVRVSSEHQKSATALKDQKPGIGMEAEANKGKLDLIIISVYNPCSLRGGVCSLGEEPSYLSSFMLPVGLQCPLESGF</sequence>
<evidence type="ECO:0000259" key="7">
    <source>
        <dbReference type="PROSITE" id="PS50071"/>
    </source>
</evidence>
<dbReference type="InterPro" id="IPR009057">
    <property type="entry name" value="Homeodomain-like_sf"/>
</dbReference>
<evidence type="ECO:0000313" key="9">
    <source>
        <dbReference type="Proteomes" id="UP000092124"/>
    </source>
</evidence>
<dbReference type="Proteomes" id="UP000092124">
    <property type="component" value="Unassembled WGS sequence"/>
</dbReference>
<dbReference type="GO" id="GO:0009653">
    <property type="term" value="P:anatomical structure morphogenesis"/>
    <property type="evidence" value="ECO:0007669"/>
    <property type="project" value="TreeGrafter"/>
</dbReference>
<dbReference type="SMART" id="SM00389">
    <property type="entry name" value="HOX"/>
    <property type="match status" value="1"/>
</dbReference>
<evidence type="ECO:0000256" key="4">
    <source>
        <dbReference type="PROSITE-ProRule" id="PRU00108"/>
    </source>
</evidence>
<feature type="compositionally biased region" description="Pro residues" evidence="6">
    <location>
        <begin position="17"/>
        <end position="26"/>
    </location>
</feature>
<feature type="region of interest" description="Disordered" evidence="6">
    <location>
        <begin position="1"/>
        <end position="108"/>
    </location>
</feature>
<dbReference type="GO" id="GO:0000978">
    <property type="term" value="F:RNA polymerase II cis-regulatory region sequence-specific DNA binding"/>
    <property type="evidence" value="ECO:0007669"/>
    <property type="project" value="TreeGrafter"/>
</dbReference>
<feature type="compositionally biased region" description="Gly residues" evidence="6">
    <location>
        <begin position="69"/>
        <end position="79"/>
    </location>
</feature>
<keyword evidence="4 5" id="KW-0238">DNA-binding</keyword>